<gene>
    <name evidence="2" type="ORF">UFOPK1908_00831</name>
    <name evidence="3" type="ORF">UFOPK3576_00801</name>
</gene>
<dbReference type="GO" id="GO:0016705">
    <property type="term" value="F:oxidoreductase activity, acting on paired donors, with incorporation or reduction of molecular oxygen"/>
    <property type="evidence" value="ECO:0007669"/>
    <property type="project" value="InterPro"/>
</dbReference>
<name>A0A6J6IB16_9ZZZZ</name>
<dbReference type="GO" id="GO:0020037">
    <property type="term" value="F:heme binding"/>
    <property type="evidence" value="ECO:0007669"/>
    <property type="project" value="InterPro"/>
</dbReference>
<dbReference type="GO" id="GO:0005506">
    <property type="term" value="F:iron ion binding"/>
    <property type="evidence" value="ECO:0007669"/>
    <property type="project" value="InterPro"/>
</dbReference>
<dbReference type="EMBL" id="CAFBMO010000027">
    <property type="protein sequence ID" value="CAB4906583.1"/>
    <property type="molecule type" value="Genomic_DNA"/>
</dbReference>
<proteinExistence type="inferred from homology"/>
<accession>A0A6J6IB16</accession>
<evidence type="ECO:0000313" key="3">
    <source>
        <dbReference type="EMBL" id="CAB4906583.1"/>
    </source>
</evidence>
<dbReference type="InterPro" id="IPR017972">
    <property type="entry name" value="Cyt_P450_CS"/>
</dbReference>
<dbReference type="InterPro" id="IPR002397">
    <property type="entry name" value="Cyt_P450_B"/>
</dbReference>
<dbReference type="InterPro" id="IPR001128">
    <property type="entry name" value="Cyt_P450"/>
</dbReference>
<dbReference type="AlphaFoldDB" id="A0A6J6IB16"/>
<dbReference type="Gene3D" id="1.10.630.10">
    <property type="entry name" value="Cytochrome P450"/>
    <property type="match status" value="1"/>
</dbReference>
<dbReference type="EMBL" id="CAEZVB010000034">
    <property type="protein sequence ID" value="CAB4621613.1"/>
    <property type="molecule type" value="Genomic_DNA"/>
</dbReference>
<dbReference type="GO" id="GO:0004497">
    <property type="term" value="F:monooxygenase activity"/>
    <property type="evidence" value="ECO:0007669"/>
    <property type="project" value="InterPro"/>
</dbReference>
<protein>
    <submittedName>
        <fullName evidence="2">Unannotated protein</fullName>
    </submittedName>
</protein>
<sequence length="416" mass="45610">MADYGQGGAAAALSPEQEAQIKAWTYERSNDPRGFYERLRAKCPVDFETHQSAATGSAGTITAAALSRADIEEVLRNTDVFSSEMPLMGSQEPVIPLGVDPPLHSMYRRVLDPLFSPKKMAILQPKVADAVNEMIDAFIANGEVDFSAEIAVPLPCLMFLELLGLPGAELADMVRWKDIMIRPEIVAGSAEAGMALQAQTAGEIYGRFGAEMEKRRNAPTDDLISYFMSVTVEDGRNLTDSEILRILFLLLAAGLDTVTISLQAIFNYLAAHPEAQQLIHDDPDQIDNVIEELLRWETPVQTLSRIAKVDTELSGCPIAAGTNVIAALASGNVNEEYPETLTVDLTRGDKAHLSFGGGNHRCLGSHLARMELRTVLREWHKRIPFYSIKPGTNIEWVASSLRGIDYLPLVWTSEKG</sequence>
<dbReference type="PANTHER" id="PTHR46696:SF6">
    <property type="entry name" value="P450, PUTATIVE (EUROFUNG)-RELATED"/>
    <property type="match status" value="1"/>
</dbReference>
<evidence type="ECO:0000313" key="2">
    <source>
        <dbReference type="EMBL" id="CAB4621613.1"/>
    </source>
</evidence>
<dbReference type="PROSITE" id="PS00086">
    <property type="entry name" value="CYTOCHROME_P450"/>
    <property type="match status" value="1"/>
</dbReference>
<reference evidence="2" key="1">
    <citation type="submission" date="2020-05" db="EMBL/GenBank/DDBJ databases">
        <authorList>
            <person name="Chiriac C."/>
            <person name="Salcher M."/>
            <person name="Ghai R."/>
            <person name="Kavagutti S V."/>
        </authorList>
    </citation>
    <scope>NUCLEOTIDE SEQUENCE</scope>
</reference>
<comment type="similarity">
    <text evidence="1">Belongs to the cytochrome P450 family.</text>
</comment>
<dbReference type="Pfam" id="PF00067">
    <property type="entry name" value="p450"/>
    <property type="match status" value="1"/>
</dbReference>
<organism evidence="2">
    <name type="scientific">freshwater metagenome</name>
    <dbReference type="NCBI Taxonomy" id="449393"/>
    <lineage>
        <taxon>unclassified sequences</taxon>
        <taxon>metagenomes</taxon>
        <taxon>ecological metagenomes</taxon>
    </lineage>
</organism>
<dbReference type="PANTHER" id="PTHR46696">
    <property type="entry name" value="P450, PUTATIVE (EUROFUNG)-RELATED"/>
    <property type="match status" value="1"/>
</dbReference>
<dbReference type="SUPFAM" id="SSF48264">
    <property type="entry name" value="Cytochrome P450"/>
    <property type="match status" value="1"/>
</dbReference>
<dbReference type="PRINTS" id="PR00359">
    <property type="entry name" value="BP450"/>
</dbReference>
<evidence type="ECO:0000256" key="1">
    <source>
        <dbReference type="ARBA" id="ARBA00010617"/>
    </source>
</evidence>
<dbReference type="InterPro" id="IPR036396">
    <property type="entry name" value="Cyt_P450_sf"/>
</dbReference>
<dbReference type="PRINTS" id="PR00385">
    <property type="entry name" value="P450"/>
</dbReference>